<proteinExistence type="predicted"/>
<evidence type="ECO:0000313" key="4">
    <source>
        <dbReference type="Proteomes" id="UP000294668"/>
    </source>
</evidence>
<dbReference type="Proteomes" id="UP000294668">
    <property type="component" value="Unassembled WGS sequence"/>
</dbReference>
<evidence type="ECO:0000313" key="2">
    <source>
        <dbReference type="EMBL" id="TDG91192.1"/>
    </source>
</evidence>
<dbReference type="Proteomes" id="UP000214739">
    <property type="component" value="Unassembled WGS sequence"/>
</dbReference>
<name>A0A224VHV0_9LACO</name>
<keyword evidence="4" id="KW-1185">Reference proteome</keyword>
<reference evidence="1 3" key="1">
    <citation type="journal article" date="2017" name="Biosci Microbiota Food Health">
        <title>Genomic characterization reconfirms the taxonomic status of Lactobacillus parakefiri.</title>
        <authorList>
            <person name="Tanizawa Y."/>
            <person name="Kobayashi H."/>
            <person name="Kaminuma E."/>
            <person name="Sakamoto M."/>
            <person name="Ohkuma M."/>
            <person name="Nakamura Y."/>
            <person name="Arita M."/>
            <person name="Tohno M."/>
        </authorList>
    </citation>
    <scope>NUCLEOTIDE SEQUENCE [LARGE SCALE GENOMIC DNA]</scope>
    <source>
        <strain evidence="1 3">JCM 8573</strain>
    </source>
</reference>
<dbReference type="AlphaFoldDB" id="A0A224VHV0"/>
<dbReference type="EMBL" id="PUFL01000056">
    <property type="protein sequence ID" value="TDG91192.1"/>
    <property type="molecule type" value="Genomic_DNA"/>
</dbReference>
<evidence type="ECO:0000313" key="1">
    <source>
        <dbReference type="EMBL" id="GAW71824.1"/>
    </source>
</evidence>
<gene>
    <name evidence="2" type="ORF">C5L28_002394</name>
    <name evidence="1" type="ORF">LPKJCM_00927</name>
</gene>
<reference evidence="2" key="3">
    <citation type="submission" date="2019-02" db="EMBL/GenBank/DDBJ databases">
        <authorList>
            <person name="Buron G."/>
            <person name="Chaylann A."/>
            <person name="Dolejs I."/>
            <person name="Forster J."/>
            <person name="Miks M.H."/>
        </authorList>
    </citation>
    <scope>NUCLEOTIDE SEQUENCE</scope>
    <source>
        <strain evidence="2">DSM 10551</strain>
    </source>
</reference>
<evidence type="ECO:0000313" key="3">
    <source>
        <dbReference type="Proteomes" id="UP000214739"/>
    </source>
</evidence>
<sequence>MDIKNTNGVGNTAGGILNGSMLGQKVTVYKMDIKADNFNPDAQKTAGLVPIFPLGKTPIVPLAWDGFLEGSSGSAHKTFTITQGSAAYAAKTLKAMYNGTQD</sequence>
<dbReference type="RefSeq" id="WP_057962473.1">
    <property type="nucleotide sequence ID" value="NZ_BAAAXO010000080.1"/>
</dbReference>
<dbReference type="EMBL" id="BDGB01000044">
    <property type="protein sequence ID" value="GAW71824.1"/>
    <property type="molecule type" value="Genomic_DNA"/>
</dbReference>
<protein>
    <submittedName>
        <fullName evidence="1">Uncharacterized protein</fullName>
    </submittedName>
</protein>
<organism evidence="1 3">
    <name type="scientific">Lentilactobacillus parakefiri</name>
    <dbReference type="NCBI Taxonomy" id="152332"/>
    <lineage>
        <taxon>Bacteria</taxon>
        <taxon>Bacillati</taxon>
        <taxon>Bacillota</taxon>
        <taxon>Bacilli</taxon>
        <taxon>Lactobacillales</taxon>
        <taxon>Lactobacillaceae</taxon>
        <taxon>Lentilactobacillus</taxon>
    </lineage>
</organism>
<reference evidence="2 4" key="2">
    <citation type="journal article" date="2019" name="Appl. Microbiol. Biotechnol.">
        <title>Uncovering carbohydrate metabolism through a genotype-phenotype association study of 56 lactic acid bacteria genomes.</title>
        <authorList>
            <person name="Buron-Moles G."/>
            <person name="Chailyan A."/>
            <person name="Dolejs I."/>
            <person name="Forster J."/>
            <person name="Miks M.H."/>
        </authorList>
    </citation>
    <scope>NUCLEOTIDE SEQUENCE [LARGE SCALE GENOMIC DNA]</scope>
    <source>
        <strain evidence="2 4">DSM 10551</strain>
    </source>
</reference>
<comment type="caution">
    <text evidence="1">The sequence shown here is derived from an EMBL/GenBank/DDBJ whole genome shotgun (WGS) entry which is preliminary data.</text>
</comment>
<accession>A0A224VHV0</accession>
<dbReference type="OrthoDB" id="10008713at2"/>